<evidence type="ECO:0000256" key="5">
    <source>
        <dbReference type="ARBA" id="ARBA00014447"/>
    </source>
</evidence>
<feature type="compositionally biased region" description="Basic and acidic residues" evidence="12">
    <location>
        <begin position="54"/>
        <end position="65"/>
    </location>
</feature>
<dbReference type="PANTHER" id="PTHR34917:SF1">
    <property type="entry name" value="RBPJ-INTERACTING AND TUBULIN-ASSOCIATED PROTEIN 1"/>
    <property type="match status" value="1"/>
</dbReference>
<dbReference type="GO" id="GO:0005737">
    <property type="term" value="C:cytoplasm"/>
    <property type="evidence" value="ECO:0007669"/>
    <property type="project" value="UniProtKB-SubCell"/>
</dbReference>
<feature type="compositionally biased region" description="Polar residues" evidence="12">
    <location>
        <begin position="95"/>
        <end position="112"/>
    </location>
</feature>
<dbReference type="GO" id="GO:0045746">
    <property type="term" value="P:negative regulation of Notch signaling pathway"/>
    <property type="evidence" value="ECO:0007669"/>
    <property type="project" value="TreeGrafter"/>
</dbReference>
<sequence length="356" mass="40157">MNKMQAHTPNKPLTLHGKQIRTPKSAPAYRTKSYKSDVDETLFGVPSRYVQQSETKRMSDEKEWDPPWGTSPGKKGVPLLWTPFEYKDFNGMLASEQNQNRKATSKPTTPRSARSKNKYRLRSHTPTYVDETLFGSRLEEPTFKAPWNNENNNNQAGRQLLWSPQVKAYPLTPRSEAATLDRPGSRLGEYDDPYIPPTPRNVADSNHATPVIRQRPGSSIRTPNKMRPASAKHVKQKLDFTTDDDPETKQIIDRALHLAKVTRDAALAERRNSDGFSPWRRPNSARERPSPRVPGLRTAHLSDYASDDDDTLSATGVRMPLSARSDRSSRPSSVRLRSRSAQRSSSAVASRPSFKP</sequence>
<comment type="subcellular location">
    <subcellularLocation>
        <location evidence="2">Cytoplasm</location>
    </subcellularLocation>
    <subcellularLocation>
        <location evidence="1">Nucleus</location>
    </subcellularLocation>
</comment>
<keyword evidence="6" id="KW-0963">Cytoplasm</keyword>
<dbReference type="GO" id="GO:0007219">
    <property type="term" value="P:Notch signaling pathway"/>
    <property type="evidence" value="ECO:0007669"/>
    <property type="project" value="UniProtKB-KW"/>
</dbReference>
<dbReference type="InterPro" id="IPR031418">
    <property type="entry name" value="RITA1"/>
</dbReference>
<organism evidence="13">
    <name type="scientific">Phallusia mammillata</name>
    <dbReference type="NCBI Taxonomy" id="59560"/>
    <lineage>
        <taxon>Eukaryota</taxon>
        <taxon>Metazoa</taxon>
        <taxon>Chordata</taxon>
        <taxon>Tunicata</taxon>
        <taxon>Ascidiacea</taxon>
        <taxon>Phlebobranchia</taxon>
        <taxon>Ascidiidae</taxon>
        <taxon>Phallusia</taxon>
    </lineage>
</organism>
<feature type="region of interest" description="Disordered" evidence="12">
    <location>
        <begin position="1"/>
        <end position="35"/>
    </location>
</feature>
<feature type="region of interest" description="Disordered" evidence="12">
    <location>
        <begin position="51"/>
        <end position="76"/>
    </location>
</feature>
<comment type="subunit">
    <text evidence="4">Interacts with RBPJ/RBPSUH.</text>
</comment>
<dbReference type="Pfam" id="PF17066">
    <property type="entry name" value="RITA"/>
    <property type="match status" value="1"/>
</dbReference>
<evidence type="ECO:0000256" key="4">
    <source>
        <dbReference type="ARBA" id="ARBA00011667"/>
    </source>
</evidence>
<accession>A0A6F9DH15</accession>
<comment type="similarity">
    <text evidence="3">Belongs to the RITA family.</text>
</comment>
<evidence type="ECO:0000256" key="12">
    <source>
        <dbReference type="SAM" id="MobiDB-lite"/>
    </source>
</evidence>
<dbReference type="EMBL" id="LR786629">
    <property type="protein sequence ID" value="CAB3262269.1"/>
    <property type="molecule type" value="mRNA"/>
</dbReference>
<evidence type="ECO:0000256" key="8">
    <source>
        <dbReference type="ARBA" id="ARBA00022976"/>
    </source>
</evidence>
<evidence type="ECO:0000256" key="3">
    <source>
        <dbReference type="ARBA" id="ARBA00010906"/>
    </source>
</evidence>
<dbReference type="GO" id="GO:0007399">
    <property type="term" value="P:nervous system development"/>
    <property type="evidence" value="ECO:0007669"/>
    <property type="project" value="UniProtKB-KW"/>
</dbReference>
<protein>
    <recommendedName>
        <fullName evidence="5">RBPJ-interacting and tubulin-associated protein 1</fullName>
    </recommendedName>
    <alternativeName>
        <fullName evidence="11">RBPJ-interacting and tubulin-associated protein</fullName>
    </alternativeName>
</protein>
<dbReference type="GO" id="GO:0051168">
    <property type="term" value="P:nuclear export"/>
    <property type="evidence" value="ECO:0007669"/>
    <property type="project" value="InterPro"/>
</dbReference>
<feature type="compositionally biased region" description="Basic residues" evidence="12">
    <location>
        <begin position="113"/>
        <end position="123"/>
    </location>
</feature>
<feature type="region of interest" description="Disordered" evidence="12">
    <location>
        <begin position="92"/>
        <end position="126"/>
    </location>
</feature>
<evidence type="ECO:0000256" key="2">
    <source>
        <dbReference type="ARBA" id="ARBA00004496"/>
    </source>
</evidence>
<evidence type="ECO:0000256" key="7">
    <source>
        <dbReference type="ARBA" id="ARBA00022902"/>
    </source>
</evidence>
<evidence type="ECO:0000256" key="6">
    <source>
        <dbReference type="ARBA" id="ARBA00022490"/>
    </source>
</evidence>
<feature type="region of interest" description="Disordered" evidence="12">
    <location>
        <begin position="269"/>
        <end position="356"/>
    </location>
</feature>
<dbReference type="GO" id="GO:0005634">
    <property type="term" value="C:nucleus"/>
    <property type="evidence" value="ECO:0007669"/>
    <property type="project" value="UniProtKB-SubCell"/>
</dbReference>
<name>A0A6F9DH15_9ASCI</name>
<keyword evidence="7" id="KW-0524">Neurogenesis</keyword>
<reference evidence="13" key="1">
    <citation type="submission" date="2020-04" db="EMBL/GenBank/DDBJ databases">
        <authorList>
            <person name="Neveu A P."/>
        </authorList>
    </citation>
    <scope>NUCLEOTIDE SEQUENCE</scope>
    <source>
        <tissue evidence="13">Whole embryo</tissue>
    </source>
</reference>
<dbReference type="PANTHER" id="PTHR34917">
    <property type="entry name" value="RBPJ-INTERACTING AND TUBULIN-ASSOCIATED PROTEIN 1"/>
    <property type="match status" value="1"/>
</dbReference>
<evidence type="ECO:0000256" key="9">
    <source>
        <dbReference type="ARBA" id="ARBA00023242"/>
    </source>
</evidence>
<gene>
    <name evidence="13" type="primary">LOC100179159</name>
</gene>
<evidence type="ECO:0000256" key="10">
    <source>
        <dbReference type="ARBA" id="ARBA00024957"/>
    </source>
</evidence>
<comment type="function">
    <text evidence="10">Tubulin-binding protein that acts as a negative regulator of Notch signaling pathway. Shuttles between the cytoplasm and the nucleus and mediates the nuclear export of RBPJ/RBPSUH, thereby preventing the interaction between RBPJ/RBPSUH and NICD product of Notch proteins (Notch intracellular domain), leading to down-regulate Notch-mediated transcription. May play a role in neurogenesis.</text>
</comment>
<dbReference type="AlphaFoldDB" id="A0A6F9DH15"/>
<evidence type="ECO:0000256" key="1">
    <source>
        <dbReference type="ARBA" id="ARBA00004123"/>
    </source>
</evidence>
<evidence type="ECO:0000313" key="13">
    <source>
        <dbReference type="EMBL" id="CAB3262269.1"/>
    </source>
</evidence>
<evidence type="ECO:0000256" key="11">
    <source>
        <dbReference type="ARBA" id="ARBA00031318"/>
    </source>
</evidence>
<dbReference type="GO" id="GO:0015631">
    <property type="term" value="F:tubulin binding"/>
    <property type="evidence" value="ECO:0007669"/>
    <property type="project" value="InterPro"/>
</dbReference>
<feature type="region of interest" description="Disordered" evidence="12">
    <location>
        <begin position="199"/>
        <end position="235"/>
    </location>
</feature>
<proteinExistence type="evidence at transcript level"/>
<keyword evidence="8" id="KW-0914">Notch signaling pathway</keyword>
<keyword evidence="9" id="KW-0539">Nucleus</keyword>
<feature type="compositionally biased region" description="Low complexity" evidence="12">
    <location>
        <begin position="330"/>
        <end position="356"/>
    </location>
</feature>